<reference evidence="1 2" key="2">
    <citation type="submission" date="2020-04" db="EMBL/GenBank/DDBJ databases">
        <authorList>
            <person name="Fomenkov A."/>
            <person name="Anton B.P."/>
            <person name="Roberts R.J."/>
        </authorList>
    </citation>
    <scope>NUCLEOTIDE SEQUENCE [LARGE SCALE GENOMIC DNA]</scope>
    <source>
        <strain evidence="1 2">CCAP 1403/13f</strain>
    </source>
</reference>
<evidence type="ECO:0000313" key="2">
    <source>
        <dbReference type="Proteomes" id="UP000502433"/>
    </source>
</evidence>
<accession>A0A6H2C406</accession>
<dbReference type="Proteomes" id="UP000502433">
    <property type="component" value="Chromosome"/>
</dbReference>
<gene>
    <name evidence="1" type="ORF">HGD76_20825</name>
</gene>
<dbReference type="RefSeq" id="WP_168696902.1">
    <property type="nucleotide sequence ID" value="NZ_CP051206.1"/>
</dbReference>
<name>A0A6H2C406_DOLFA</name>
<dbReference type="KEGG" id="dfs:HGD76_20825"/>
<dbReference type="AlphaFoldDB" id="A0A6H2C406"/>
<protein>
    <submittedName>
        <fullName evidence="1">Uncharacterized protein</fullName>
    </submittedName>
</protein>
<dbReference type="EMBL" id="CP051206">
    <property type="protein sequence ID" value="QJB46257.1"/>
    <property type="molecule type" value="Genomic_DNA"/>
</dbReference>
<reference evidence="1 2" key="1">
    <citation type="submission" date="2020-04" db="EMBL/GenBank/DDBJ databases">
        <title>Genome-Wide Identification of 5-Methylcytosine Sites in Bacterial Genomes By High-Throughput Sequencing of MspJI Restriction Fragments.</title>
        <authorList>
            <person name="Wu V."/>
        </authorList>
    </citation>
    <scope>NUCLEOTIDE SEQUENCE [LARGE SCALE GENOMIC DNA]</scope>
    <source>
        <strain evidence="1 2">CCAP 1403/13f</strain>
    </source>
</reference>
<evidence type="ECO:0000313" key="1">
    <source>
        <dbReference type="EMBL" id="QJB46257.1"/>
    </source>
</evidence>
<sequence>MRTTPTNNINGTSSNQIEGIIGVIHSFRSPDQKNAETNRQLIDIQKQRSESEIASNYIKAIADACQAKDSIRSELSAKGLARIWNVDYKTLLHPSCGS</sequence>
<proteinExistence type="predicted"/>
<organism evidence="1 2">
    <name type="scientific">Dolichospermum flos-aquae CCAP 1403/13F</name>
    <dbReference type="NCBI Taxonomy" id="315271"/>
    <lineage>
        <taxon>Bacteria</taxon>
        <taxon>Bacillati</taxon>
        <taxon>Cyanobacteriota</taxon>
        <taxon>Cyanophyceae</taxon>
        <taxon>Nostocales</taxon>
        <taxon>Aphanizomenonaceae</taxon>
        <taxon>Dolichospermum</taxon>
    </lineage>
</organism>